<evidence type="ECO:0000313" key="3">
    <source>
        <dbReference type="Proteomes" id="UP001150879"/>
    </source>
</evidence>
<dbReference type="EMBL" id="JAPQKP010000005">
    <property type="protein sequence ID" value="KAJ5188388.1"/>
    <property type="molecule type" value="Genomic_DNA"/>
</dbReference>
<feature type="compositionally biased region" description="Basic and acidic residues" evidence="1">
    <location>
        <begin position="251"/>
        <end position="262"/>
    </location>
</feature>
<feature type="region of interest" description="Disordered" evidence="1">
    <location>
        <begin position="1"/>
        <end position="45"/>
    </location>
</feature>
<evidence type="ECO:0000313" key="2">
    <source>
        <dbReference type="EMBL" id="KAJ5188388.1"/>
    </source>
</evidence>
<comment type="caution">
    <text evidence="2">The sequence shown here is derived from an EMBL/GenBank/DDBJ whole genome shotgun (WGS) entry which is preliminary data.</text>
</comment>
<proteinExistence type="predicted"/>
<reference evidence="2" key="2">
    <citation type="journal article" date="2023" name="IMA Fungus">
        <title>Comparative genomic study of the Penicillium genus elucidates a diverse pangenome and 15 lateral gene transfer events.</title>
        <authorList>
            <person name="Petersen C."/>
            <person name="Sorensen T."/>
            <person name="Nielsen M.R."/>
            <person name="Sondergaard T.E."/>
            <person name="Sorensen J.L."/>
            <person name="Fitzpatrick D.A."/>
            <person name="Frisvad J.C."/>
            <person name="Nielsen K.L."/>
        </authorList>
    </citation>
    <scope>NUCLEOTIDE SEQUENCE</scope>
    <source>
        <strain evidence="2">IBT 16849</strain>
    </source>
</reference>
<dbReference type="Proteomes" id="UP001150879">
    <property type="component" value="Unassembled WGS sequence"/>
</dbReference>
<feature type="compositionally biased region" description="Polar residues" evidence="1">
    <location>
        <begin position="35"/>
        <end position="45"/>
    </location>
</feature>
<name>A0A9W9J1T9_9EURO</name>
<accession>A0A9W9J1T9</accession>
<feature type="region of interest" description="Disordered" evidence="1">
    <location>
        <begin position="251"/>
        <end position="291"/>
    </location>
</feature>
<feature type="compositionally biased region" description="Polar residues" evidence="1">
    <location>
        <begin position="1"/>
        <end position="26"/>
    </location>
</feature>
<keyword evidence="3" id="KW-1185">Reference proteome</keyword>
<gene>
    <name evidence="2" type="ORF">N7472_007402</name>
</gene>
<protein>
    <submittedName>
        <fullName evidence="2">Uncharacterized protein</fullName>
    </submittedName>
</protein>
<organism evidence="2 3">
    <name type="scientific">Penicillium cf. griseofulvum</name>
    <dbReference type="NCBI Taxonomy" id="2972120"/>
    <lineage>
        <taxon>Eukaryota</taxon>
        <taxon>Fungi</taxon>
        <taxon>Dikarya</taxon>
        <taxon>Ascomycota</taxon>
        <taxon>Pezizomycotina</taxon>
        <taxon>Eurotiomycetes</taxon>
        <taxon>Eurotiomycetidae</taxon>
        <taxon>Eurotiales</taxon>
        <taxon>Aspergillaceae</taxon>
        <taxon>Penicillium</taxon>
    </lineage>
</organism>
<sequence>MANETETQGTTPNSIEWPTLASQGVHPQTDPLPRPQNTSLESQSSAVPSVIRGWYAPSGPWAQFDPPSTPTASQIAGQTPVSTAVGIAPLKPNQVTGQTPIQIAGQSASQTASQMPKIPRASPLSNEDDLELLRIAVYYKDRFTSMKGNANLYEAIAEIWRANTGRNISHQTVHKHVTDRLKEHAAILAIPEASWARMNAVEAAIFAYANEIYEVLQHNLVADEQRKELARAGTKPQTHVDSVRDDMADELVQRSRDKRPRDPASSSQEEIERPTTRPRTRPPSPPTSSPSLQAEMALFLSMMNSRAASEASTGAKRSDITRLERRIDSMAATMDSMMGLLRTLVQRPPGSS</sequence>
<dbReference type="AlphaFoldDB" id="A0A9W9J1T9"/>
<reference evidence="2" key="1">
    <citation type="submission" date="2022-11" db="EMBL/GenBank/DDBJ databases">
        <authorList>
            <person name="Petersen C."/>
        </authorList>
    </citation>
    <scope>NUCLEOTIDE SEQUENCE</scope>
    <source>
        <strain evidence="2">IBT 16849</strain>
    </source>
</reference>
<evidence type="ECO:0000256" key="1">
    <source>
        <dbReference type="SAM" id="MobiDB-lite"/>
    </source>
</evidence>